<gene>
    <name evidence="2" type="ORF">MNBD_GAMMA14-972</name>
</gene>
<reference evidence="2" key="1">
    <citation type="submission" date="2018-06" db="EMBL/GenBank/DDBJ databases">
        <authorList>
            <person name="Zhirakovskaya E."/>
        </authorList>
    </citation>
    <scope>NUCLEOTIDE SEQUENCE</scope>
</reference>
<organism evidence="2">
    <name type="scientific">hydrothermal vent metagenome</name>
    <dbReference type="NCBI Taxonomy" id="652676"/>
    <lineage>
        <taxon>unclassified sequences</taxon>
        <taxon>metagenomes</taxon>
        <taxon>ecological metagenomes</taxon>
    </lineage>
</organism>
<name>A0A3B0YEK5_9ZZZZ</name>
<dbReference type="Gene3D" id="3.40.50.170">
    <property type="entry name" value="Formyl transferase, N-terminal domain"/>
    <property type="match status" value="1"/>
</dbReference>
<protein>
    <recommendedName>
        <fullName evidence="1">Formyl transferase N-terminal domain-containing protein</fullName>
    </recommendedName>
</protein>
<feature type="domain" description="Formyl transferase N-terminal" evidence="1">
    <location>
        <begin position="80"/>
        <end position="178"/>
    </location>
</feature>
<dbReference type="SUPFAM" id="SSF53328">
    <property type="entry name" value="Formyltransferase"/>
    <property type="match status" value="1"/>
</dbReference>
<evidence type="ECO:0000259" key="1">
    <source>
        <dbReference type="Pfam" id="PF00551"/>
    </source>
</evidence>
<dbReference type="AlphaFoldDB" id="A0A3B0YEK5"/>
<dbReference type="InterPro" id="IPR002376">
    <property type="entry name" value="Formyl_transf_N"/>
</dbReference>
<proteinExistence type="predicted"/>
<evidence type="ECO:0000313" key="2">
    <source>
        <dbReference type="EMBL" id="VAW75210.1"/>
    </source>
</evidence>
<dbReference type="InterPro" id="IPR036477">
    <property type="entry name" value="Formyl_transf_N_sf"/>
</dbReference>
<sequence>MKLDGVLFLAARTARSQAYAQCMAVHGFEPEQVLIYGEPGSGRPGQSGDVAWVDMSQSIFVPDLSRSLEDSCQGEGWKLTTLGSESVNATELVQKLREISPEMVVYSGYGGEIVGEELLGLNIPFLHIHGGWLPDYRGSTTIYYSILQDRNCSASAILLSNTIDAGPVIARETYPVPPAGIDVDYIYDPAIRADLLVKVLGDYARQGGWHAMRSQAPDEGRDYYVIHPVLKHLAMLAIGNR</sequence>
<dbReference type="EMBL" id="UOFM01000124">
    <property type="protein sequence ID" value="VAW75210.1"/>
    <property type="molecule type" value="Genomic_DNA"/>
</dbReference>
<accession>A0A3B0YEK5</accession>
<dbReference type="Pfam" id="PF00551">
    <property type="entry name" value="Formyl_trans_N"/>
    <property type="match status" value="1"/>
</dbReference>